<keyword evidence="1" id="KW-1133">Transmembrane helix</keyword>
<comment type="caution">
    <text evidence="2">The sequence shown here is derived from an EMBL/GenBank/DDBJ whole genome shotgun (WGS) entry which is preliminary data.</text>
</comment>
<gene>
    <name evidence="2" type="ORF">IQ31_01419</name>
</gene>
<evidence type="ECO:0000313" key="3">
    <source>
        <dbReference type="Proteomes" id="UP000315908"/>
    </source>
</evidence>
<sequence length="47" mass="5442">MTLLNSVILGQAKKYINFNNRNKNLVFLLVIVRGQAIFAWPIFFESV</sequence>
<keyword evidence="1" id="KW-0472">Membrane</keyword>
<organism evidence="2 3">
    <name type="scientific">Sphingobacterium siyangense</name>
    <dbReference type="NCBI Taxonomy" id="459529"/>
    <lineage>
        <taxon>Bacteria</taxon>
        <taxon>Pseudomonadati</taxon>
        <taxon>Bacteroidota</taxon>
        <taxon>Sphingobacteriia</taxon>
        <taxon>Sphingobacteriales</taxon>
        <taxon>Sphingobacteriaceae</taxon>
        <taxon>Sphingobacterium</taxon>
    </lineage>
</organism>
<evidence type="ECO:0000256" key="1">
    <source>
        <dbReference type="SAM" id="Phobius"/>
    </source>
</evidence>
<name>A0A562MS19_9SPHI</name>
<keyword evidence="1" id="KW-0812">Transmembrane</keyword>
<proteinExistence type="predicted"/>
<feature type="transmembrane region" description="Helical" evidence="1">
    <location>
        <begin position="25"/>
        <end position="44"/>
    </location>
</feature>
<dbReference type="Proteomes" id="UP000315908">
    <property type="component" value="Unassembled WGS sequence"/>
</dbReference>
<evidence type="ECO:0000313" key="2">
    <source>
        <dbReference type="EMBL" id="TWI22737.1"/>
    </source>
</evidence>
<protein>
    <submittedName>
        <fullName evidence="2">Uncharacterized protein</fullName>
    </submittedName>
</protein>
<reference evidence="2 3" key="1">
    <citation type="journal article" date="2015" name="Stand. Genomic Sci.">
        <title>Genomic Encyclopedia of Bacterial and Archaeal Type Strains, Phase III: the genomes of soil and plant-associated and newly described type strains.</title>
        <authorList>
            <person name="Whitman W.B."/>
            <person name="Woyke T."/>
            <person name="Klenk H.P."/>
            <person name="Zhou Y."/>
            <person name="Lilburn T.G."/>
            <person name="Beck B.J."/>
            <person name="De Vos P."/>
            <person name="Vandamme P."/>
            <person name="Eisen J.A."/>
            <person name="Garrity G."/>
            <person name="Hugenholtz P."/>
            <person name="Kyrpides N.C."/>
        </authorList>
    </citation>
    <scope>NUCLEOTIDE SEQUENCE [LARGE SCALE GENOMIC DNA]</scope>
    <source>
        <strain evidence="2 3">CGMCC 1.6855</strain>
    </source>
</reference>
<accession>A0A562MS19</accession>
<dbReference type="AlphaFoldDB" id="A0A562MS19"/>
<dbReference type="EMBL" id="VLKR01000005">
    <property type="protein sequence ID" value="TWI22737.1"/>
    <property type="molecule type" value="Genomic_DNA"/>
</dbReference>